<keyword evidence="4 5" id="KW-0472">Membrane</keyword>
<feature type="transmembrane region" description="Helical" evidence="5">
    <location>
        <begin position="114"/>
        <end position="134"/>
    </location>
</feature>
<feature type="transmembrane region" description="Helical" evidence="5">
    <location>
        <begin position="184"/>
        <end position="207"/>
    </location>
</feature>
<feature type="transmembrane region" description="Helical" evidence="5">
    <location>
        <begin position="412"/>
        <end position="431"/>
    </location>
</feature>
<feature type="transmembrane region" description="Helical" evidence="5">
    <location>
        <begin position="74"/>
        <end position="94"/>
    </location>
</feature>
<dbReference type="PANTHER" id="PTHR10924">
    <property type="entry name" value="MAJOR FACILITATOR SUPERFAMILY PROTEIN-RELATED"/>
    <property type="match status" value="1"/>
</dbReference>
<evidence type="ECO:0000313" key="6">
    <source>
        <dbReference type="EMBL" id="CAF4004752.1"/>
    </source>
</evidence>
<evidence type="ECO:0000256" key="2">
    <source>
        <dbReference type="ARBA" id="ARBA00022692"/>
    </source>
</evidence>
<accession>A0A819NWK2</accession>
<name>A0A819NWK2_9BILA</name>
<proteinExistence type="predicted"/>
<dbReference type="SUPFAM" id="SSF103473">
    <property type="entry name" value="MFS general substrate transporter"/>
    <property type="match status" value="1"/>
</dbReference>
<comment type="caution">
    <text evidence="6">The sequence shown here is derived from an EMBL/GenBank/DDBJ whole genome shotgun (WGS) entry which is preliminary data.</text>
</comment>
<dbReference type="PANTHER" id="PTHR10924:SF27">
    <property type="entry name" value="SOLUTE CARRIER FAMILY 49 MEMBER 4"/>
    <property type="match status" value="1"/>
</dbReference>
<evidence type="ECO:0000256" key="1">
    <source>
        <dbReference type="ARBA" id="ARBA00004141"/>
    </source>
</evidence>
<dbReference type="EMBL" id="CAJOAZ010003393">
    <property type="protein sequence ID" value="CAF4004752.1"/>
    <property type="molecule type" value="Genomic_DNA"/>
</dbReference>
<dbReference type="GO" id="GO:0016020">
    <property type="term" value="C:membrane"/>
    <property type="evidence" value="ECO:0007669"/>
    <property type="project" value="UniProtKB-SubCell"/>
</dbReference>
<dbReference type="GO" id="GO:0022857">
    <property type="term" value="F:transmembrane transporter activity"/>
    <property type="evidence" value="ECO:0007669"/>
    <property type="project" value="InterPro"/>
</dbReference>
<feature type="transmembrane region" description="Helical" evidence="5">
    <location>
        <begin position="375"/>
        <end position="392"/>
    </location>
</feature>
<dbReference type="Pfam" id="PF07690">
    <property type="entry name" value="MFS_1"/>
    <property type="match status" value="1"/>
</dbReference>
<dbReference type="Gene3D" id="1.20.1250.20">
    <property type="entry name" value="MFS general substrate transporter like domains"/>
    <property type="match status" value="2"/>
</dbReference>
<feature type="transmembrane region" description="Helical" evidence="5">
    <location>
        <begin position="143"/>
        <end position="164"/>
    </location>
</feature>
<feature type="transmembrane region" description="Helical" evidence="5">
    <location>
        <begin position="247"/>
        <end position="265"/>
    </location>
</feature>
<evidence type="ECO:0000313" key="7">
    <source>
        <dbReference type="Proteomes" id="UP000663844"/>
    </source>
</evidence>
<sequence>MIADSALVVPEDNIPALVIPQENTPAVVFPEDNTPTLIIPQENTPAVVFPQGYTPALVFPQGSTPTHILYPTRFYVLGIFSFLAFNQSAFWLTFSPVSPSTQIYYNIPSSTVDLLLNWGPIIFIPCLPLVYLLLNKRNGLRRAVIVLAIGGLVSTALRVIPSIVTSPSSPRFKDISLPFLHAGQIINAACGPIVMAPVSQLSCLWFGPSERTRATTLAIMTNIFGSTVSFLINPAIVSRPSNLPNLLYFHLALAFIAAVITLIYFPAQPPTPPSVAAELLMQEGKQSSNSGFTDFMKGLRACMSNLSFVLLSTAGGIMNGTFAVWAGLFSVILYPEYSETQAGWFGFFSSLAGIIGALCLGVLADTPRFRRRLKMLILISFIGCFLSVLWFQLSVRSIFYHAPILGSTQFTIGLSLSLAGLFQGAVSPLIYEGLAEIMYPLPESLSASILVQWNNIACVSLLFIASKQYILINLLVLIVIAISIIMIIFARIIYRRQDEEEQKKNKTIIGMEMDRNVSTIESHP</sequence>
<gene>
    <name evidence="6" type="ORF">OXD698_LOCUS29736</name>
</gene>
<evidence type="ECO:0000256" key="5">
    <source>
        <dbReference type="SAM" id="Phobius"/>
    </source>
</evidence>
<organism evidence="6 7">
    <name type="scientific">Adineta steineri</name>
    <dbReference type="NCBI Taxonomy" id="433720"/>
    <lineage>
        <taxon>Eukaryota</taxon>
        <taxon>Metazoa</taxon>
        <taxon>Spiralia</taxon>
        <taxon>Gnathifera</taxon>
        <taxon>Rotifera</taxon>
        <taxon>Eurotatoria</taxon>
        <taxon>Bdelloidea</taxon>
        <taxon>Adinetida</taxon>
        <taxon>Adinetidae</taxon>
        <taxon>Adineta</taxon>
    </lineage>
</organism>
<protein>
    <submittedName>
        <fullName evidence="6">Uncharacterized protein</fullName>
    </submittedName>
</protein>
<dbReference type="Proteomes" id="UP000663844">
    <property type="component" value="Unassembled WGS sequence"/>
</dbReference>
<reference evidence="6" key="1">
    <citation type="submission" date="2021-02" db="EMBL/GenBank/DDBJ databases">
        <authorList>
            <person name="Nowell W R."/>
        </authorList>
    </citation>
    <scope>NUCLEOTIDE SEQUENCE</scope>
</reference>
<feature type="transmembrane region" description="Helical" evidence="5">
    <location>
        <begin position="214"/>
        <end position="235"/>
    </location>
</feature>
<keyword evidence="3 5" id="KW-1133">Transmembrane helix</keyword>
<evidence type="ECO:0000256" key="3">
    <source>
        <dbReference type="ARBA" id="ARBA00022989"/>
    </source>
</evidence>
<keyword evidence="2 5" id="KW-0812">Transmembrane</keyword>
<feature type="transmembrane region" description="Helical" evidence="5">
    <location>
        <begin position="306"/>
        <end position="332"/>
    </location>
</feature>
<comment type="subcellular location">
    <subcellularLocation>
        <location evidence="1">Membrane</location>
        <topology evidence="1">Multi-pass membrane protein</topology>
    </subcellularLocation>
</comment>
<feature type="transmembrane region" description="Helical" evidence="5">
    <location>
        <begin position="470"/>
        <end position="494"/>
    </location>
</feature>
<dbReference type="InterPro" id="IPR036259">
    <property type="entry name" value="MFS_trans_sf"/>
</dbReference>
<dbReference type="InterPro" id="IPR011701">
    <property type="entry name" value="MFS"/>
</dbReference>
<evidence type="ECO:0000256" key="4">
    <source>
        <dbReference type="ARBA" id="ARBA00023136"/>
    </source>
</evidence>
<dbReference type="AlphaFoldDB" id="A0A819NWK2"/>
<dbReference type="InterPro" id="IPR049680">
    <property type="entry name" value="FLVCR1-2_SLC49-like"/>
</dbReference>
<feature type="transmembrane region" description="Helical" evidence="5">
    <location>
        <begin position="443"/>
        <end position="464"/>
    </location>
</feature>
<feature type="transmembrane region" description="Helical" evidence="5">
    <location>
        <begin position="344"/>
        <end position="363"/>
    </location>
</feature>